<gene>
    <name evidence="2" type="ORF">CTDIVETGP_1395</name>
</gene>
<dbReference type="EMBL" id="CBXI010000023">
    <property type="protein sequence ID" value="CDL91325.1"/>
    <property type="molecule type" value="Genomic_DNA"/>
</dbReference>
<dbReference type="Proteomes" id="UP000019482">
    <property type="component" value="Unassembled WGS sequence"/>
</dbReference>
<dbReference type="CDD" id="cd04301">
    <property type="entry name" value="NAT_SF"/>
    <property type="match status" value="1"/>
</dbReference>
<dbReference type="SUPFAM" id="SSF55729">
    <property type="entry name" value="Acyl-CoA N-acyltransferases (Nat)"/>
    <property type="match status" value="1"/>
</dbReference>
<name>W6N5J3_CLOTY</name>
<dbReference type="PROSITE" id="PS51186">
    <property type="entry name" value="GNAT"/>
    <property type="match status" value="1"/>
</dbReference>
<dbReference type="Gene3D" id="3.40.630.30">
    <property type="match status" value="1"/>
</dbReference>
<reference evidence="2 3" key="1">
    <citation type="journal article" date="2015" name="Genome Announc.">
        <title>Draft Genome Sequence of Clostridium tyrobutyricum Strain DIVETGP, Isolated from Cow's Milk for Grana Padano Production.</title>
        <authorList>
            <person name="Soggiu A."/>
            <person name="Piras C."/>
            <person name="Gaiarsa S."/>
            <person name="Sassera D."/>
            <person name="Roncada P."/>
            <person name="Bendixen E."/>
            <person name="Brasca M."/>
            <person name="Bonizzi L."/>
        </authorList>
    </citation>
    <scope>NUCLEOTIDE SEQUENCE [LARGE SCALE GENOMIC DNA]</scope>
    <source>
        <strain evidence="2 3">DIVETGP</strain>
    </source>
</reference>
<dbReference type="GO" id="GO:0016747">
    <property type="term" value="F:acyltransferase activity, transferring groups other than amino-acyl groups"/>
    <property type="evidence" value="ECO:0007669"/>
    <property type="project" value="InterPro"/>
</dbReference>
<accession>W6N5J3</accession>
<evidence type="ECO:0000313" key="2">
    <source>
        <dbReference type="EMBL" id="CDL91325.1"/>
    </source>
</evidence>
<keyword evidence="3" id="KW-1185">Reference proteome</keyword>
<sequence length="170" mass="19258">MIKKGMPKMKITIRKYIDKDIPCITRIWNNIVEEAKAFPQIEKMSEKEAEIFFASQSFTAVAVCDNQILGLYILHPNNIGRCSHIANASYAVCANYRGEHIGEKLVRHSMDKARELNFSILQFNAVVSTNQSAIHLYEKIGFNRIGIIPAGYLLGDGSYTDIILYYIPLI</sequence>
<dbReference type="InterPro" id="IPR016181">
    <property type="entry name" value="Acyl_CoA_acyltransferase"/>
</dbReference>
<dbReference type="PANTHER" id="PTHR43138:SF1">
    <property type="entry name" value="N-ACETYLTRANSFERASE ACA1"/>
    <property type="match status" value="1"/>
</dbReference>
<proteinExistence type="predicted"/>
<evidence type="ECO:0000259" key="1">
    <source>
        <dbReference type="PROSITE" id="PS51186"/>
    </source>
</evidence>
<dbReference type="AlphaFoldDB" id="W6N5J3"/>
<evidence type="ECO:0000313" key="3">
    <source>
        <dbReference type="Proteomes" id="UP000019482"/>
    </source>
</evidence>
<keyword evidence="2" id="KW-0808">Transferase</keyword>
<organism evidence="2 3">
    <name type="scientific">Clostridium tyrobutyricum DIVETGP</name>
    <dbReference type="NCBI Taxonomy" id="1408889"/>
    <lineage>
        <taxon>Bacteria</taxon>
        <taxon>Bacillati</taxon>
        <taxon>Bacillota</taxon>
        <taxon>Clostridia</taxon>
        <taxon>Eubacteriales</taxon>
        <taxon>Clostridiaceae</taxon>
        <taxon>Clostridium</taxon>
    </lineage>
</organism>
<dbReference type="InterPro" id="IPR000182">
    <property type="entry name" value="GNAT_dom"/>
</dbReference>
<dbReference type="Pfam" id="PF00583">
    <property type="entry name" value="Acetyltransf_1"/>
    <property type="match status" value="1"/>
</dbReference>
<feature type="domain" description="N-acetyltransferase" evidence="1">
    <location>
        <begin position="11"/>
        <end position="170"/>
    </location>
</feature>
<dbReference type="InterPro" id="IPR052742">
    <property type="entry name" value="Mito_N-acetyltransferase"/>
</dbReference>
<protein>
    <submittedName>
        <fullName evidence="2">Hypothetical N-acetyltransferase</fullName>
    </submittedName>
</protein>
<comment type="caution">
    <text evidence="2">The sequence shown here is derived from an EMBL/GenBank/DDBJ whole genome shotgun (WGS) entry which is preliminary data.</text>
</comment>
<dbReference type="PANTHER" id="PTHR43138">
    <property type="entry name" value="ACETYLTRANSFERASE, GNAT FAMILY"/>
    <property type="match status" value="1"/>
</dbReference>